<dbReference type="PROSITE" id="PS50096">
    <property type="entry name" value="IQ"/>
    <property type="match status" value="1"/>
</dbReference>
<comment type="caution">
    <text evidence="12">The sequence shown here is derived from an EMBL/GenBank/DDBJ whole genome shotgun (WGS) entry which is preliminary data.</text>
</comment>
<keyword evidence="9" id="KW-0966">Cell projection</keyword>
<keyword evidence="7" id="KW-0969">Cilium</keyword>
<feature type="coiled-coil region" evidence="10">
    <location>
        <begin position="304"/>
        <end position="359"/>
    </location>
</feature>
<evidence type="ECO:0000256" key="11">
    <source>
        <dbReference type="SAM" id="MobiDB-lite"/>
    </source>
</evidence>
<evidence type="ECO:0000256" key="7">
    <source>
        <dbReference type="ARBA" id="ARBA00023069"/>
    </source>
</evidence>
<dbReference type="InterPro" id="IPR042815">
    <property type="entry name" value="DRC10"/>
</dbReference>
<feature type="coiled-coil region" evidence="10">
    <location>
        <begin position="189"/>
        <end position="241"/>
    </location>
</feature>
<dbReference type="PANTHER" id="PTHR31598:SF1">
    <property type="entry name" value="DYNEIN REGULATORY COMPLEX PROTEIN 10"/>
    <property type="match status" value="1"/>
</dbReference>
<accession>A0AA38HW51</accession>
<evidence type="ECO:0000256" key="3">
    <source>
        <dbReference type="ARBA" id="ARBA00009071"/>
    </source>
</evidence>
<evidence type="ECO:0000256" key="1">
    <source>
        <dbReference type="ARBA" id="ARBA00003029"/>
    </source>
</evidence>
<comment type="subcellular location">
    <subcellularLocation>
        <location evidence="2">Cytoplasm</location>
        <location evidence="2">Cytoskeleton</location>
        <location evidence="2">Flagellum axoneme</location>
    </subcellularLocation>
</comment>
<dbReference type="AlphaFoldDB" id="A0AA38HW51"/>
<evidence type="ECO:0000256" key="8">
    <source>
        <dbReference type="ARBA" id="ARBA00023212"/>
    </source>
</evidence>
<keyword evidence="8" id="KW-0206">Cytoskeleton</keyword>
<feature type="region of interest" description="Disordered" evidence="11">
    <location>
        <begin position="389"/>
        <end position="456"/>
    </location>
</feature>
<evidence type="ECO:0000256" key="6">
    <source>
        <dbReference type="ARBA" id="ARBA00022846"/>
    </source>
</evidence>
<sequence>MKDKSEVEPSDSEALEYELQKRRILKIIQHTMYRLKLLSHLPTILENNGAILRRFLNKTEADFVVYVCQETPPMAAQILENRSDLELICNMLERINISDKKANPGSKKPLPFGAGEYYEAHVSYAVDVIFRCKPLVEHMETLEGDPDVLMMGFVDAIAQLESIVNDKLSISAEEEIKRENDLKTAFRLSMLLSNNIQEMEQLLEKQREELGKEHDRKEAILQDLAEKIDTLREKCNNQINKIVYDSEVAMMKDYNKSVEVQADLSQEAANSTHQYEHLLEEHLEVEKGLRTKRLKVEAQLASWVAKYDNDIGEKQTEYDELEKTYNEEKEELDLLQDQLEDQETEYLVLMKEKEEEEERINYEKAWMFLQNRAARRIQRAWRAYKARKLARRKKKGKKKGSAEAIKGKSGAKKSPRGKKEKNEKKGKKKDKKKTEPVKDELRVQLSGGPDPNALLEGKFRDDILGEIKSKEAFSKHELVVNLMKDETESMNEN</sequence>
<evidence type="ECO:0000256" key="2">
    <source>
        <dbReference type="ARBA" id="ARBA00004611"/>
    </source>
</evidence>
<protein>
    <recommendedName>
        <fullName evidence="4">Dynein regulatory complex protein 10</fullName>
    </recommendedName>
</protein>
<dbReference type="PANTHER" id="PTHR31598">
    <property type="entry name" value="IQ DOMAIN-CONTAINING PROTEIN D"/>
    <property type="match status" value="1"/>
</dbReference>
<dbReference type="Proteomes" id="UP001168821">
    <property type="component" value="Unassembled WGS sequence"/>
</dbReference>
<keyword evidence="10" id="KW-0175">Coiled coil</keyword>
<evidence type="ECO:0000313" key="12">
    <source>
        <dbReference type="EMBL" id="KAJ3645130.1"/>
    </source>
</evidence>
<name>A0AA38HW51_9CUCU</name>
<reference evidence="12" key="1">
    <citation type="journal article" date="2023" name="G3 (Bethesda)">
        <title>Whole genome assemblies of Zophobas morio and Tenebrio molitor.</title>
        <authorList>
            <person name="Kaur S."/>
            <person name="Stinson S.A."/>
            <person name="diCenzo G.C."/>
        </authorList>
    </citation>
    <scope>NUCLEOTIDE SEQUENCE</scope>
    <source>
        <strain evidence="12">QUZm001</strain>
    </source>
</reference>
<comment type="function">
    <text evidence="1">Component of the nexin-dynein regulatory complex (N-DRC), a key regulator of ciliary/flagellar motility which maintains the alignment and integrity of the distal axoneme and regulates microtubule sliding in motile axonemes.</text>
</comment>
<comment type="similarity">
    <text evidence="3">Belongs to the DRC10 family.</text>
</comment>
<keyword evidence="13" id="KW-1185">Reference proteome</keyword>
<keyword evidence="5" id="KW-0963">Cytoplasm</keyword>
<evidence type="ECO:0000256" key="9">
    <source>
        <dbReference type="ARBA" id="ARBA00023273"/>
    </source>
</evidence>
<keyword evidence="6" id="KW-0282">Flagellum</keyword>
<feature type="compositionally biased region" description="Basic residues" evidence="11">
    <location>
        <begin position="409"/>
        <end position="431"/>
    </location>
</feature>
<evidence type="ECO:0000256" key="10">
    <source>
        <dbReference type="SAM" id="Coils"/>
    </source>
</evidence>
<evidence type="ECO:0000256" key="4">
    <source>
        <dbReference type="ARBA" id="ARBA00021752"/>
    </source>
</evidence>
<proteinExistence type="inferred from homology"/>
<feature type="compositionally biased region" description="Basic residues" evidence="11">
    <location>
        <begin position="389"/>
        <end position="399"/>
    </location>
</feature>
<evidence type="ECO:0000313" key="13">
    <source>
        <dbReference type="Proteomes" id="UP001168821"/>
    </source>
</evidence>
<gene>
    <name evidence="12" type="ORF">Zmor_022817</name>
</gene>
<dbReference type="EMBL" id="JALNTZ010000007">
    <property type="protein sequence ID" value="KAJ3645130.1"/>
    <property type="molecule type" value="Genomic_DNA"/>
</dbReference>
<evidence type="ECO:0000256" key="5">
    <source>
        <dbReference type="ARBA" id="ARBA00022490"/>
    </source>
</evidence>
<organism evidence="12 13">
    <name type="scientific">Zophobas morio</name>
    <dbReference type="NCBI Taxonomy" id="2755281"/>
    <lineage>
        <taxon>Eukaryota</taxon>
        <taxon>Metazoa</taxon>
        <taxon>Ecdysozoa</taxon>
        <taxon>Arthropoda</taxon>
        <taxon>Hexapoda</taxon>
        <taxon>Insecta</taxon>
        <taxon>Pterygota</taxon>
        <taxon>Neoptera</taxon>
        <taxon>Endopterygota</taxon>
        <taxon>Coleoptera</taxon>
        <taxon>Polyphaga</taxon>
        <taxon>Cucujiformia</taxon>
        <taxon>Tenebrionidae</taxon>
        <taxon>Zophobas</taxon>
    </lineage>
</organism>
<feature type="compositionally biased region" description="Basic and acidic residues" evidence="11">
    <location>
        <begin position="432"/>
        <end position="442"/>
    </location>
</feature>